<evidence type="ECO:0000256" key="2">
    <source>
        <dbReference type="ARBA" id="ARBA00022448"/>
    </source>
</evidence>
<evidence type="ECO:0000256" key="7">
    <source>
        <dbReference type="HAMAP-Rule" id="MF_01416"/>
    </source>
</evidence>
<evidence type="ECO:0000256" key="5">
    <source>
        <dbReference type="ARBA" id="ARBA00023136"/>
    </source>
</evidence>
<evidence type="ECO:0000256" key="4">
    <source>
        <dbReference type="ARBA" id="ARBA00023065"/>
    </source>
</evidence>
<name>A0ABS2GGF9_9FIRM</name>
<sequence length="188" mass="21016">MSVDIITDKYSTAIFELAEENHILEQMETDLSYVKEVLDSQPELKALLVYPALDAKKKCDVLGKVFGTAIHTLALHFLYVMVERGRGRYLSATIREYLRKSWAARGIMEATVTVAEPLSDELETKLKDKLKAITGKQYIFDVKVDPSVIGGFVIKIGDTRIDASMARRLEDLKTYLLKAGTTEIGVNG</sequence>
<evidence type="ECO:0000256" key="1">
    <source>
        <dbReference type="ARBA" id="ARBA00004370"/>
    </source>
</evidence>
<keyword evidence="9" id="KW-1185">Reference proteome</keyword>
<dbReference type="SUPFAM" id="SSF47928">
    <property type="entry name" value="N-terminal domain of the delta subunit of the F1F0-ATP synthase"/>
    <property type="match status" value="1"/>
</dbReference>
<keyword evidence="7" id="KW-1003">Cell membrane</keyword>
<keyword evidence="7" id="KW-0139">CF(1)</keyword>
<dbReference type="RefSeq" id="WP_205087936.1">
    <property type="nucleotide sequence ID" value="NZ_CAUGKU010000001.1"/>
</dbReference>
<protein>
    <recommendedName>
        <fullName evidence="7">ATP synthase subunit delta</fullName>
    </recommendedName>
    <alternativeName>
        <fullName evidence="7">ATP synthase F(1) sector subunit delta</fullName>
    </alternativeName>
    <alternativeName>
        <fullName evidence="7">F-type ATPase subunit delta</fullName>
        <shortName evidence="7">F-ATPase subunit delta</shortName>
    </alternativeName>
</protein>
<dbReference type="Proteomes" id="UP000707138">
    <property type="component" value="Unassembled WGS sequence"/>
</dbReference>
<keyword evidence="5 7" id="KW-0472">Membrane</keyword>
<keyword evidence="3 7" id="KW-0375">Hydrogen ion transport</keyword>
<comment type="similarity">
    <text evidence="7">Belongs to the ATPase delta chain family.</text>
</comment>
<organism evidence="8 9">
    <name type="scientific">Veillonella magna</name>
    <dbReference type="NCBI Taxonomy" id="464322"/>
    <lineage>
        <taxon>Bacteria</taxon>
        <taxon>Bacillati</taxon>
        <taxon>Bacillota</taxon>
        <taxon>Negativicutes</taxon>
        <taxon>Veillonellales</taxon>
        <taxon>Veillonellaceae</taxon>
        <taxon>Veillonella</taxon>
    </lineage>
</organism>
<reference evidence="8 9" key="1">
    <citation type="journal article" date="2021" name="Sci. Rep.">
        <title>The distribution of antibiotic resistance genes in chicken gut microbiota commensals.</title>
        <authorList>
            <person name="Juricova H."/>
            <person name="Matiasovicova J."/>
            <person name="Kubasova T."/>
            <person name="Cejkova D."/>
            <person name="Rychlik I."/>
        </authorList>
    </citation>
    <scope>NUCLEOTIDE SEQUENCE [LARGE SCALE GENOMIC DNA]</scope>
    <source>
        <strain evidence="8 9">An537</strain>
    </source>
</reference>
<evidence type="ECO:0000313" key="9">
    <source>
        <dbReference type="Proteomes" id="UP000707138"/>
    </source>
</evidence>
<proteinExistence type="inferred from homology"/>
<comment type="caution">
    <text evidence="8">The sequence shown here is derived from an EMBL/GenBank/DDBJ whole genome shotgun (WGS) entry which is preliminary data.</text>
</comment>
<evidence type="ECO:0000256" key="3">
    <source>
        <dbReference type="ARBA" id="ARBA00022781"/>
    </source>
</evidence>
<accession>A0ABS2GGF9</accession>
<dbReference type="HAMAP" id="MF_01416">
    <property type="entry name" value="ATP_synth_delta_bact"/>
    <property type="match status" value="1"/>
</dbReference>
<gene>
    <name evidence="7 8" type="primary">atpH</name>
    <name evidence="8" type="ORF">H6A01_06230</name>
</gene>
<comment type="subcellular location">
    <subcellularLocation>
        <location evidence="7">Cell membrane</location>
        <topology evidence="7">Peripheral membrane protein</topology>
    </subcellularLocation>
    <subcellularLocation>
        <location evidence="1">Membrane</location>
    </subcellularLocation>
</comment>
<keyword evidence="6 7" id="KW-0066">ATP synthesis</keyword>
<dbReference type="InterPro" id="IPR026015">
    <property type="entry name" value="ATP_synth_OSCP/delta_N_sf"/>
</dbReference>
<dbReference type="InterPro" id="IPR000711">
    <property type="entry name" value="ATPase_OSCP/dsu"/>
</dbReference>
<evidence type="ECO:0000313" key="8">
    <source>
        <dbReference type="EMBL" id="MBM6912920.1"/>
    </source>
</evidence>
<dbReference type="Gene3D" id="1.10.520.20">
    <property type="entry name" value="N-terminal domain of the delta subunit of the F1F0-ATP synthase"/>
    <property type="match status" value="1"/>
</dbReference>
<dbReference type="PANTHER" id="PTHR11910">
    <property type="entry name" value="ATP SYNTHASE DELTA CHAIN"/>
    <property type="match status" value="1"/>
</dbReference>
<dbReference type="Pfam" id="PF00213">
    <property type="entry name" value="OSCP"/>
    <property type="match status" value="1"/>
</dbReference>
<comment type="function">
    <text evidence="7">This protein is part of the stalk that links CF(0) to CF(1). It either transmits conformational changes from CF(0) to CF(1) or is implicated in proton conduction.</text>
</comment>
<keyword evidence="4 7" id="KW-0406">Ion transport</keyword>
<dbReference type="NCBIfam" id="TIGR01145">
    <property type="entry name" value="ATP_synt_delta"/>
    <property type="match status" value="1"/>
</dbReference>
<keyword evidence="2 7" id="KW-0813">Transport</keyword>
<dbReference type="EMBL" id="JACJLA010000010">
    <property type="protein sequence ID" value="MBM6912920.1"/>
    <property type="molecule type" value="Genomic_DNA"/>
</dbReference>
<evidence type="ECO:0000256" key="6">
    <source>
        <dbReference type="ARBA" id="ARBA00023310"/>
    </source>
</evidence>
<comment type="function">
    <text evidence="7">F(1)F(0) ATP synthase produces ATP from ADP in the presence of a proton or sodium gradient. F-type ATPases consist of two structural domains, F(1) containing the extramembraneous catalytic core and F(0) containing the membrane proton channel, linked together by a central stalk and a peripheral stalk. During catalysis, ATP synthesis in the catalytic domain of F(1) is coupled via a rotary mechanism of the central stalk subunits to proton translocation.</text>
</comment>
<dbReference type="PRINTS" id="PR00125">
    <property type="entry name" value="ATPASEDELTA"/>
</dbReference>